<feature type="region of interest" description="Disordered" evidence="1">
    <location>
        <begin position="82"/>
        <end position="108"/>
    </location>
</feature>
<dbReference type="PANTHER" id="PTHR46361:SF3">
    <property type="entry name" value="ELECTRON CARRIER_ PROTEIN DISULFIDE OXIDOREDUCTASE"/>
    <property type="match status" value="1"/>
</dbReference>
<feature type="region of interest" description="Disordered" evidence="1">
    <location>
        <begin position="1"/>
        <end position="41"/>
    </location>
</feature>
<evidence type="ECO:0000256" key="1">
    <source>
        <dbReference type="SAM" id="MobiDB-lite"/>
    </source>
</evidence>
<dbReference type="Gene3D" id="3.40.30.10">
    <property type="entry name" value="Glutaredoxin"/>
    <property type="match status" value="1"/>
</dbReference>
<dbReference type="AlphaFoldDB" id="A0AAD2A140"/>
<keyword evidence="4" id="KW-1185">Reference proteome</keyword>
<name>A0AAD2A140_9LAMI</name>
<evidence type="ECO:0000313" key="3">
    <source>
        <dbReference type="EMBL" id="CAI9777981.1"/>
    </source>
</evidence>
<accession>A0AAD2A140</accession>
<dbReference type="InterPro" id="IPR036249">
    <property type="entry name" value="Thioredoxin-like_sf"/>
</dbReference>
<dbReference type="PANTHER" id="PTHR46361">
    <property type="entry name" value="ELECTRON CARRIER/ PROTEIN DISULFIDE OXIDOREDUCTASE"/>
    <property type="match status" value="1"/>
</dbReference>
<evidence type="ECO:0000313" key="4">
    <source>
        <dbReference type="Proteomes" id="UP000834106"/>
    </source>
</evidence>
<dbReference type="Pfam" id="PF00462">
    <property type="entry name" value="Glutaredoxin"/>
    <property type="match status" value="1"/>
</dbReference>
<proteinExistence type="predicted"/>
<reference evidence="3" key="1">
    <citation type="submission" date="2023-05" db="EMBL/GenBank/DDBJ databases">
        <authorList>
            <person name="Huff M."/>
        </authorList>
    </citation>
    <scope>NUCLEOTIDE SEQUENCE</scope>
</reference>
<feature type="compositionally biased region" description="Basic and acidic residues" evidence="1">
    <location>
        <begin position="1"/>
        <end position="40"/>
    </location>
</feature>
<dbReference type="InterPro" id="IPR002109">
    <property type="entry name" value="Glutaredoxin"/>
</dbReference>
<feature type="domain" description="Glutaredoxin" evidence="2">
    <location>
        <begin position="126"/>
        <end position="181"/>
    </location>
</feature>
<feature type="region of interest" description="Disordered" evidence="1">
    <location>
        <begin position="249"/>
        <end position="326"/>
    </location>
</feature>
<dbReference type="Proteomes" id="UP000834106">
    <property type="component" value="Chromosome 15"/>
</dbReference>
<evidence type="ECO:0000259" key="2">
    <source>
        <dbReference type="Pfam" id="PF00462"/>
    </source>
</evidence>
<sequence>MKSLEVGEKIGETESEKRSYDLKEGDNDEADSRGTNKNLEEILYGVEEEPGFYGTEIPEMEANLSLSMSLYFYAPSFIHDEDKNHSKDNDSNGSEDSSPESEAQEVSKNLQRALDGTLLAVLGFHVMLGVKTRCQDCKETRRFLHGNRLQYVEIIIDVYPSRKLELEKIAGSYAVPRVSFNELIGGLAELKSLEESGKLEQKIEIGFTNCAGSPTVFWVQKLLILSDDQYLEREEENEEMEQSVTQLLQEGRKRKKNKLSPSEMKSLEVGQKIGETESEKRSFDLKEGENDEADSKGTNKNLEEILYGVEEEPGFYGTEIPEMEAN</sequence>
<gene>
    <name evidence="3" type="ORF">FPE_LOCUS25411</name>
</gene>
<feature type="compositionally biased region" description="Basic and acidic residues" evidence="1">
    <location>
        <begin position="274"/>
        <end position="303"/>
    </location>
</feature>
<dbReference type="EMBL" id="OU503050">
    <property type="protein sequence ID" value="CAI9777981.1"/>
    <property type="molecule type" value="Genomic_DNA"/>
</dbReference>
<protein>
    <recommendedName>
        <fullName evidence="2">Glutaredoxin domain-containing protein</fullName>
    </recommendedName>
</protein>
<organism evidence="3 4">
    <name type="scientific">Fraxinus pennsylvanica</name>
    <dbReference type="NCBI Taxonomy" id="56036"/>
    <lineage>
        <taxon>Eukaryota</taxon>
        <taxon>Viridiplantae</taxon>
        <taxon>Streptophyta</taxon>
        <taxon>Embryophyta</taxon>
        <taxon>Tracheophyta</taxon>
        <taxon>Spermatophyta</taxon>
        <taxon>Magnoliopsida</taxon>
        <taxon>eudicotyledons</taxon>
        <taxon>Gunneridae</taxon>
        <taxon>Pentapetalae</taxon>
        <taxon>asterids</taxon>
        <taxon>lamiids</taxon>
        <taxon>Lamiales</taxon>
        <taxon>Oleaceae</taxon>
        <taxon>Oleeae</taxon>
        <taxon>Fraxinus</taxon>
    </lineage>
</organism>
<dbReference type="SUPFAM" id="SSF52833">
    <property type="entry name" value="Thioredoxin-like"/>
    <property type="match status" value="1"/>
</dbReference>